<name>A0A9D3WHE4_9ROSI</name>
<dbReference type="InterPro" id="IPR000477">
    <property type="entry name" value="RT_dom"/>
</dbReference>
<comment type="caution">
    <text evidence="2">The sequence shown here is derived from an EMBL/GenBank/DDBJ whole genome shotgun (WGS) entry which is preliminary data.</text>
</comment>
<dbReference type="EMBL" id="JAIQCV010000001">
    <property type="protein sequence ID" value="KAH1129232.1"/>
    <property type="molecule type" value="Genomic_DNA"/>
</dbReference>
<feature type="domain" description="Reverse transcriptase" evidence="1">
    <location>
        <begin position="14"/>
        <end position="129"/>
    </location>
</feature>
<dbReference type="AlphaFoldDB" id="A0A9D3WHE4"/>
<dbReference type="OrthoDB" id="1112880at2759"/>
<evidence type="ECO:0000313" key="3">
    <source>
        <dbReference type="Proteomes" id="UP000828251"/>
    </source>
</evidence>
<gene>
    <name evidence="2" type="ORF">J1N35_000610</name>
</gene>
<organism evidence="2 3">
    <name type="scientific">Gossypium stocksii</name>
    <dbReference type="NCBI Taxonomy" id="47602"/>
    <lineage>
        <taxon>Eukaryota</taxon>
        <taxon>Viridiplantae</taxon>
        <taxon>Streptophyta</taxon>
        <taxon>Embryophyta</taxon>
        <taxon>Tracheophyta</taxon>
        <taxon>Spermatophyta</taxon>
        <taxon>Magnoliopsida</taxon>
        <taxon>eudicotyledons</taxon>
        <taxon>Gunneridae</taxon>
        <taxon>Pentapetalae</taxon>
        <taxon>rosids</taxon>
        <taxon>malvids</taxon>
        <taxon>Malvales</taxon>
        <taxon>Malvaceae</taxon>
        <taxon>Malvoideae</taxon>
        <taxon>Gossypium</taxon>
    </lineage>
</organism>
<evidence type="ECO:0000313" key="2">
    <source>
        <dbReference type="EMBL" id="KAH1129232.1"/>
    </source>
</evidence>
<dbReference type="InterPro" id="IPR052343">
    <property type="entry name" value="Retrotransposon-Effector_Assoc"/>
</dbReference>
<accession>A0A9D3WHE4</accession>
<sequence>MIILILKIKEAIDISNFHLISLCRVVYKIISKTLTNCLKIALPNCISQNQSAFVSGRMIHDNIFIAHELVHYLQSSKNGLNKGLVIKLDMSKAYDWVEWDFIEKVMKKIGFMNSWVNKIISCVRLVRYMVKCNSRLSKIITLERGL</sequence>
<dbReference type="Pfam" id="PF00078">
    <property type="entry name" value="RVT_1"/>
    <property type="match status" value="1"/>
</dbReference>
<proteinExistence type="predicted"/>
<dbReference type="Proteomes" id="UP000828251">
    <property type="component" value="Unassembled WGS sequence"/>
</dbReference>
<keyword evidence="3" id="KW-1185">Reference proteome</keyword>
<protein>
    <recommendedName>
        <fullName evidence="1">Reverse transcriptase domain-containing protein</fullName>
    </recommendedName>
</protein>
<evidence type="ECO:0000259" key="1">
    <source>
        <dbReference type="Pfam" id="PF00078"/>
    </source>
</evidence>
<dbReference type="PANTHER" id="PTHR46890:SF48">
    <property type="entry name" value="RNA-DIRECTED DNA POLYMERASE"/>
    <property type="match status" value="1"/>
</dbReference>
<reference evidence="2 3" key="1">
    <citation type="journal article" date="2021" name="Plant Biotechnol. J.">
        <title>Multi-omics assisted identification of the key and species-specific regulatory components of drought-tolerant mechanisms in Gossypium stocksii.</title>
        <authorList>
            <person name="Yu D."/>
            <person name="Ke L."/>
            <person name="Zhang D."/>
            <person name="Wu Y."/>
            <person name="Sun Y."/>
            <person name="Mei J."/>
            <person name="Sun J."/>
            <person name="Sun Y."/>
        </authorList>
    </citation>
    <scope>NUCLEOTIDE SEQUENCE [LARGE SCALE GENOMIC DNA]</scope>
    <source>
        <strain evidence="3">cv. E1</strain>
        <tissue evidence="2">Leaf</tissue>
    </source>
</reference>
<dbReference type="PANTHER" id="PTHR46890">
    <property type="entry name" value="NON-LTR RETROLELEMENT REVERSE TRANSCRIPTASE-LIKE PROTEIN-RELATED"/>
    <property type="match status" value="1"/>
</dbReference>